<evidence type="ECO:0000256" key="4">
    <source>
        <dbReference type="ARBA" id="ARBA00023273"/>
    </source>
</evidence>
<proteinExistence type="inferred from homology"/>
<dbReference type="InterPro" id="IPR032840">
    <property type="entry name" value="CFAP91_dom"/>
</dbReference>
<keyword evidence="3" id="KW-0206">Cytoskeleton</keyword>
<keyword evidence="2" id="KW-0963">Cytoplasm</keyword>
<dbReference type="GeneID" id="108558633"/>
<dbReference type="PANTHER" id="PTHR22455:SF10">
    <property type="entry name" value="CILIA- AND FLAGELLA-ASSOCIATED PROTEIN 91"/>
    <property type="match status" value="1"/>
</dbReference>
<protein>
    <recommendedName>
        <fullName evidence="6">Cilia- and flagella-associated protein 91</fullName>
    </recommendedName>
</protein>
<name>A0ABM1M952_NICVS</name>
<keyword evidence="4" id="KW-0966">Cell projection</keyword>
<evidence type="ECO:0000256" key="1">
    <source>
        <dbReference type="ARBA" id="ARBA00004430"/>
    </source>
</evidence>
<dbReference type="RefSeq" id="XP_017771102.1">
    <property type="nucleotide sequence ID" value="XM_017915613.1"/>
</dbReference>
<comment type="similarity">
    <text evidence="5">Belongs to the CFAP91 family.</text>
</comment>
<feature type="domain" description="CFAP91" evidence="7">
    <location>
        <begin position="143"/>
        <end position="291"/>
    </location>
</feature>
<evidence type="ECO:0000256" key="3">
    <source>
        <dbReference type="ARBA" id="ARBA00023212"/>
    </source>
</evidence>
<evidence type="ECO:0000256" key="6">
    <source>
        <dbReference type="ARBA" id="ARBA00029555"/>
    </source>
</evidence>
<evidence type="ECO:0000313" key="9">
    <source>
        <dbReference type="RefSeq" id="XP_017771102.1"/>
    </source>
</evidence>
<dbReference type="InterPro" id="IPR026720">
    <property type="entry name" value="CFAP91"/>
</dbReference>
<dbReference type="Pfam" id="PF14738">
    <property type="entry name" value="CFAP91"/>
    <property type="match status" value="1"/>
</dbReference>
<evidence type="ECO:0000313" key="8">
    <source>
        <dbReference type="Proteomes" id="UP000695000"/>
    </source>
</evidence>
<dbReference type="Proteomes" id="UP000695000">
    <property type="component" value="Unplaced"/>
</dbReference>
<reference evidence="9" key="1">
    <citation type="submission" date="2025-08" db="UniProtKB">
        <authorList>
            <consortium name="RefSeq"/>
        </authorList>
    </citation>
    <scope>IDENTIFICATION</scope>
    <source>
        <tissue evidence="9">Whole Larva</tissue>
    </source>
</reference>
<organism evidence="8 9">
    <name type="scientific">Nicrophorus vespilloides</name>
    <name type="common">Boreal carrion beetle</name>
    <dbReference type="NCBI Taxonomy" id="110193"/>
    <lineage>
        <taxon>Eukaryota</taxon>
        <taxon>Metazoa</taxon>
        <taxon>Ecdysozoa</taxon>
        <taxon>Arthropoda</taxon>
        <taxon>Hexapoda</taxon>
        <taxon>Insecta</taxon>
        <taxon>Pterygota</taxon>
        <taxon>Neoptera</taxon>
        <taxon>Endopterygota</taxon>
        <taxon>Coleoptera</taxon>
        <taxon>Polyphaga</taxon>
        <taxon>Staphyliniformia</taxon>
        <taxon>Silphidae</taxon>
        <taxon>Nicrophorinae</taxon>
        <taxon>Nicrophorus</taxon>
    </lineage>
</organism>
<dbReference type="PANTHER" id="PTHR22455">
    <property type="entry name" value="CILIA- AND FLAGELLA-ASSOCIATED PROTEIN 91"/>
    <property type="match status" value="1"/>
</dbReference>
<comment type="subcellular location">
    <subcellularLocation>
        <location evidence="1">Cytoplasm</location>
        <location evidence="1">Cytoskeleton</location>
        <location evidence="1">Cilium axoneme</location>
    </subcellularLocation>
</comment>
<keyword evidence="8" id="KW-1185">Reference proteome</keyword>
<gene>
    <name evidence="9" type="primary">LOC108558633</name>
</gene>
<evidence type="ECO:0000256" key="5">
    <source>
        <dbReference type="ARBA" id="ARBA00029468"/>
    </source>
</evidence>
<evidence type="ECO:0000259" key="7">
    <source>
        <dbReference type="Pfam" id="PF14738"/>
    </source>
</evidence>
<accession>A0ABM1M952</accession>
<sequence length="767" mass="88980">MSSTVKASRPNDYMYDSAFIVSGSKDYYKHAVNSKMSEAKYAICPIFPTMFSDMQNYPRKQYVMRTIGPIPQYEPKTQDSKFPVKGILSGVDRYKYYHNAVVPEPSEVEVPKLDMNCFYDIDEEKEKVVEQSKTAGKKKNVTVQTMYRESSAQTSPWQPNFKVVEGDPELLKLDFLKWGSGLPVGFHEISLIERARMKRSWMKPGGPITSIKARTVAIEEVERNEWLFREQEIQDVQNLRMELLEQMLSEIQKKSKCRNEKKMRNFCDIKIKEKQQKLDALHKNRDREMRRLELNYKGILTKYGHVNVFDEIADYKSELYMPLIRHGSNPKYGHQVITKSLRNYKPQYFGVELYDTMPDGLTKCPKIKNLKLPGARLCPRETKWTAPILKNLHKELKTLVDEGKKTVSLRVRIEETITGMLTPEIEHVSDEEEALYQHSVFIQKVLRGRASQISVLQGRYKCRELIEELKSNFTVLKSAKGKITKKIERTKQQQINATRCANDMKLLESCLKKLSANVVGTLLDFLNKELARLHKERACHAMTLLVNRERIKREAAEAGKRQKELRRRKEHDEIFKQTIKIHQETVDLYLQDIITEGMDFTSKEEAKRYVDNLAHQIDEQSRKIETGDLMEKADYIAELVHHFVIPEVEKKMVAQKNKAKQMHNLKEAHETIYGNIETMHPLKHDKHKQSGSSKSSETEIYRERISNIKATMAVNEVTSLLNELVSLPPKLEALRKMKPCFAYSLESIEGGEGEDGKDKEEILGILH</sequence>
<evidence type="ECO:0000256" key="2">
    <source>
        <dbReference type="ARBA" id="ARBA00022490"/>
    </source>
</evidence>